<name>A0ABW2UU05_9BACI</name>
<dbReference type="RefSeq" id="WP_382358834.1">
    <property type="nucleotide sequence ID" value="NZ_JBHTGR010000021.1"/>
</dbReference>
<dbReference type="Proteomes" id="UP001596620">
    <property type="component" value="Unassembled WGS sequence"/>
</dbReference>
<evidence type="ECO:0000256" key="4">
    <source>
        <dbReference type="ARBA" id="ARBA00023136"/>
    </source>
</evidence>
<comment type="subcellular location">
    <subcellularLocation>
        <location evidence="1">Membrane</location>
    </subcellularLocation>
</comment>
<evidence type="ECO:0000256" key="1">
    <source>
        <dbReference type="ARBA" id="ARBA00004370"/>
    </source>
</evidence>
<dbReference type="Pfam" id="PF04688">
    <property type="entry name" value="Holin_SPP1"/>
    <property type="match status" value="1"/>
</dbReference>
<accession>A0ABW2UU05</accession>
<evidence type="ECO:0000313" key="7">
    <source>
        <dbReference type="Proteomes" id="UP001596620"/>
    </source>
</evidence>
<proteinExistence type="predicted"/>
<evidence type="ECO:0000256" key="3">
    <source>
        <dbReference type="ARBA" id="ARBA00022989"/>
    </source>
</evidence>
<reference evidence="7" key="1">
    <citation type="journal article" date="2019" name="Int. J. Syst. Evol. Microbiol.">
        <title>The Global Catalogue of Microorganisms (GCM) 10K type strain sequencing project: providing services to taxonomists for standard genome sequencing and annotation.</title>
        <authorList>
            <consortium name="The Broad Institute Genomics Platform"/>
            <consortium name="The Broad Institute Genome Sequencing Center for Infectious Disease"/>
            <person name="Wu L."/>
            <person name="Ma J."/>
        </authorList>
    </citation>
    <scope>NUCLEOTIDE SEQUENCE [LARGE SCALE GENOMIC DNA]</scope>
    <source>
        <strain evidence="7">JCM 30234</strain>
    </source>
</reference>
<keyword evidence="7" id="KW-1185">Reference proteome</keyword>
<keyword evidence="2 5" id="KW-0812">Transmembrane</keyword>
<keyword evidence="4 5" id="KW-0472">Membrane</keyword>
<dbReference type="InterPro" id="IPR006479">
    <property type="entry name" value="Holin"/>
</dbReference>
<sequence length="91" mass="10362">MLKKSLRKALDKINNGWVRFAVFIIVGINTGAMLLGYDLLPFDNQEIVNGASFVAMIVSEVWNHYKNNDYTPEAKHATNYMEAMKQEHKSA</sequence>
<protein>
    <submittedName>
        <fullName evidence="6">Phage holin</fullName>
    </submittedName>
</protein>
<comment type="caution">
    <text evidence="6">The sequence shown here is derived from an EMBL/GenBank/DDBJ whole genome shotgun (WGS) entry which is preliminary data.</text>
</comment>
<gene>
    <name evidence="6" type="ORF">ACFQU8_08725</name>
</gene>
<dbReference type="EMBL" id="JBHTGR010000021">
    <property type="protein sequence ID" value="MFC7747316.1"/>
    <property type="molecule type" value="Genomic_DNA"/>
</dbReference>
<organism evidence="6 7">
    <name type="scientific">Lentibacillus kimchii</name>
    <dbReference type="NCBI Taxonomy" id="1542911"/>
    <lineage>
        <taxon>Bacteria</taxon>
        <taxon>Bacillati</taxon>
        <taxon>Bacillota</taxon>
        <taxon>Bacilli</taxon>
        <taxon>Bacillales</taxon>
        <taxon>Bacillaceae</taxon>
        <taxon>Lentibacillus</taxon>
    </lineage>
</organism>
<feature type="transmembrane region" description="Helical" evidence="5">
    <location>
        <begin position="20"/>
        <end position="40"/>
    </location>
</feature>
<evidence type="ECO:0000256" key="5">
    <source>
        <dbReference type="SAM" id="Phobius"/>
    </source>
</evidence>
<evidence type="ECO:0000256" key="2">
    <source>
        <dbReference type="ARBA" id="ARBA00022692"/>
    </source>
</evidence>
<keyword evidence="3 5" id="KW-1133">Transmembrane helix</keyword>
<evidence type="ECO:0000313" key="6">
    <source>
        <dbReference type="EMBL" id="MFC7747316.1"/>
    </source>
</evidence>